<dbReference type="GO" id="GO:0009425">
    <property type="term" value="C:bacterial-type flagellum basal body"/>
    <property type="evidence" value="ECO:0007669"/>
    <property type="project" value="UniProtKB-SubCell"/>
</dbReference>
<evidence type="ECO:0000313" key="7">
    <source>
        <dbReference type="Proteomes" id="UP000321886"/>
    </source>
</evidence>
<dbReference type="EMBL" id="BJYD01000026">
    <property type="protein sequence ID" value="GEN54743.1"/>
    <property type="molecule type" value="Genomic_DNA"/>
</dbReference>
<evidence type="ECO:0000259" key="3">
    <source>
        <dbReference type="Pfam" id="PF00460"/>
    </source>
</evidence>
<dbReference type="NCBIfam" id="TIGR03506">
    <property type="entry name" value="FlgEFG_subfam"/>
    <property type="match status" value="1"/>
</dbReference>
<dbReference type="InterPro" id="IPR020013">
    <property type="entry name" value="Flagellar_FlgE/F/G"/>
</dbReference>
<evidence type="ECO:0000313" key="6">
    <source>
        <dbReference type="EMBL" id="GEN54743.1"/>
    </source>
</evidence>
<dbReference type="InterPro" id="IPR019776">
    <property type="entry name" value="Flagellar_basal_body_rod_CS"/>
</dbReference>
<evidence type="ECO:0000256" key="2">
    <source>
        <dbReference type="RuleBase" id="RU362116"/>
    </source>
</evidence>
<dbReference type="SUPFAM" id="SSF117143">
    <property type="entry name" value="Flagellar hook protein flgE"/>
    <property type="match status" value="1"/>
</dbReference>
<dbReference type="SUPFAM" id="SSF64518">
    <property type="entry name" value="Phase 1 flagellin"/>
    <property type="match status" value="1"/>
</dbReference>
<accession>A0A511WWL2</accession>
<keyword evidence="6" id="KW-0282">Flagellum</keyword>
<comment type="similarity">
    <text evidence="1 2">Belongs to the flagella basal body rod proteins family.</text>
</comment>
<keyword evidence="6" id="KW-0966">Cell projection</keyword>
<dbReference type="PROSITE" id="PS00588">
    <property type="entry name" value="FLAGELLA_BB_ROD"/>
    <property type="match status" value="1"/>
</dbReference>
<dbReference type="Proteomes" id="UP000321886">
    <property type="component" value="Unassembled WGS sequence"/>
</dbReference>
<dbReference type="PANTHER" id="PTHR30435:SF19">
    <property type="entry name" value="FLAGELLAR BASAL-BODY ROD PROTEIN FLGG"/>
    <property type="match status" value="1"/>
</dbReference>
<evidence type="ECO:0000256" key="1">
    <source>
        <dbReference type="ARBA" id="ARBA00009677"/>
    </source>
</evidence>
<gene>
    <name evidence="6" type="primary">flhP</name>
    <name evidence="6" type="ORF">HFA01_30050</name>
</gene>
<comment type="subcellular location">
    <subcellularLocation>
        <location evidence="2">Bacterial flagellum basal body</location>
    </subcellularLocation>
</comment>
<name>A0A511WWL2_9BACI</name>
<protein>
    <submittedName>
        <fullName evidence="6">Flagellar hook-basal body complex protein FlhP</fullName>
    </submittedName>
</protein>
<dbReference type="Pfam" id="PF22692">
    <property type="entry name" value="LlgE_F_G_D1"/>
    <property type="match status" value="1"/>
</dbReference>
<proteinExistence type="inferred from homology"/>
<keyword evidence="6" id="KW-0969">Cilium</keyword>
<sequence length="273" mass="30107">MNRSMIQSAVTMGQLQKKLDLVGNNLSNSETTGYKSRSADFSSLLYQQIDNQSHTDAEVGRQTPETIRMGTGAKLGHTNLDLTQGNLKNTGRELDVALLEDRHMFNVRVTTEQGEEVHFTRAGNFYLNPVDDGQLVLTEANGHPVIGADGENIILEDNFQDINIDSNGRILVTRDQNQVIEGALEVSEAVRPRMLESVGANRFRIPDEAEEDGIMGDVLAGDVNMQSQVLETSNVDVAKQMTEMLMAQRAYQFNAKSISTGDQMMGLVSQLRS</sequence>
<dbReference type="InterPro" id="IPR001444">
    <property type="entry name" value="Flag_bb_rod_N"/>
</dbReference>
<keyword evidence="7" id="KW-1185">Reference proteome</keyword>
<feature type="domain" description="Flagellar hook protein FlgE/F/G-like D1" evidence="5">
    <location>
        <begin position="109"/>
        <end position="171"/>
    </location>
</feature>
<feature type="domain" description="Flagellar basal body rod protein N-terminal" evidence="3">
    <location>
        <begin position="12"/>
        <end position="35"/>
    </location>
</feature>
<dbReference type="RefSeq" id="WP_146817572.1">
    <property type="nucleotide sequence ID" value="NZ_BJYD01000026.1"/>
</dbReference>
<dbReference type="InterPro" id="IPR053967">
    <property type="entry name" value="LlgE_F_G-like_D1"/>
</dbReference>
<dbReference type="InterPro" id="IPR037925">
    <property type="entry name" value="FlgE/F/G-like"/>
</dbReference>
<dbReference type="OrthoDB" id="9804559at2"/>
<evidence type="ECO:0000259" key="5">
    <source>
        <dbReference type="Pfam" id="PF22692"/>
    </source>
</evidence>
<dbReference type="PANTHER" id="PTHR30435">
    <property type="entry name" value="FLAGELLAR PROTEIN"/>
    <property type="match status" value="1"/>
</dbReference>
<dbReference type="GO" id="GO:0071978">
    <property type="term" value="P:bacterial-type flagellum-dependent swarming motility"/>
    <property type="evidence" value="ECO:0007669"/>
    <property type="project" value="TreeGrafter"/>
</dbReference>
<organism evidence="6 7">
    <name type="scientific">Halobacillus faecis</name>
    <dbReference type="NCBI Taxonomy" id="360184"/>
    <lineage>
        <taxon>Bacteria</taxon>
        <taxon>Bacillati</taxon>
        <taxon>Bacillota</taxon>
        <taxon>Bacilli</taxon>
        <taxon>Bacillales</taxon>
        <taxon>Bacillaceae</taxon>
        <taxon>Halobacillus</taxon>
    </lineage>
</organism>
<keyword evidence="2" id="KW-0975">Bacterial flagellum</keyword>
<dbReference type="InterPro" id="IPR010930">
    <property type="entry name" value="Flg_bb/hook_C_dom"/>
</dbReference>
<dbReference type="Pfam" id="PF06429">
    <property type="entry name" value="Flg_bbr_C"/>
    <property type="match status" value="1"/>
</dbReference>
<evidence type="ECO:0000259" key="4">
    <source>
        <dbReference type="Pfam" id="PF06429"/>
    </source>
</evidence>
<comment type="caution">
    <text evidence="6">The sequence shown here is derived from an EMBL/GenBank/DDBJ whole genome shotgun (WGS) entry which is preliminary data.</text>
</comment>
<feature type="domain" description="Flagellar basal-body/hook protein C-terminal" evidence="4">
    <location>
        <begin position="226"/>
        <end position="271"/>
    </location>
</feature>
<reference evidence="6 7" key="1">
    <citation type="submission" date="2019-07" db="EMBL/GenBank/DDBJ databases">
        <title>Whole genome shotgun sequence of Halobacillus faecis NBRC 103569.</title>
        <authorList>
            <person name="Hosoyama A."/>
            <person name="Uohara A."/>
            <person name="Ohji S."/>
            <person name="Ichikawa N."/>
        </authorList>
    </citation>
    <scope>NUCLEOTIDE SEQUENCE [LARGE SCALE GENOMIC DNA]</scope>
    <source>
        <strain evidence="6 7">NBRC 103569</strain>
    </source>
</reference>
<dbReference type="Pfam" id="PF00460">
    <property type="entry name" value="Flg_bb_rod"/>
    <property type="match status" value="1"/>
</dbReference>
<dbReference type="AlphaFoldDB" id="A0A511WWL2"/>